<accession>A0AAN8UAR2</accession>
<evidence type="ECO:0000313" key="3">
    <source>
        <dbReference type="Proteomes" id="UP001371456"/>
    </source>
</evidence>
<proteinExistence type="predicted"/>
<organism evidence="2 3">
    <name type="scientific">Solanum bulbocastanum</name>
    <name type="common">Wild potato</name>
    <dbReference type="NCBI Taxonomy" id="147425"/>
    <lineage>
        <taxon>Eukaryota</taxon>
        <taxon>Viridiplantae</taxon>
        <taxon>Streptophyta</taxon>
        <taxon>Embryophyta</taxon>
        <taxon>Tracheophyta</taxon>
        <taxon>Spermatophyta</taxon>
        <taxon>Magnoliopsida</taxon>
        <taxon>eudicotyledons</taxon>
        <taxon>Gunneridae</taxon>
        <taxon>Pentapetalae</taxon>
        <taxon>asterids</taxon>
        <taxon>lamiids</taxon>
        <taxon>Solanales</taxon>
        <taxon>Solanaceae</taxon>
        <taxon>Solanoideae</taxon>
        <taxon>Solaneae</taxon>
        <taxon>Solanum</taxon>
    </lineage>
</organism>
<feature type="region of interest" description="Disordered" evidence="1">
    <location>
        <begin position="1"/>
        <end position="40"/>
    </location>
</feature>
<feature type="compositionally biased region" description="Low complexity" evidence="1">
    <location>
        <begin position="26"/>
        <end position="38"/>
    </location>
</feature>
<gene>
    <name evidence="2" type="ORF">RDI58_003143</name>
</gene>
<dbReference type="EMBL" id="JBANQN010000001">
    <property type="protein sequence ID" value="KAK6805358.1"/>
    <property type="molecule type" value="Genomic_DNA"/>
</dbReference>
<sequence>MHLSGDDPAEPKLDMLIISSSRQAEEPSCPETSSPTSSFISERTIFFSRAQHPPPPHTHQADHPLLSCTASCWPDLSPPTATRYEIPLPSFFLPFSVFFVALPPPVSNNQRPHPDDRQPTDQRSISELAGFQKISP</sequence>
<feature type="region of interest" description="Disordered" evidence="1">
    <location>
        <begin position="106"/>
        <end position="136"/>
    </location>
</feature>
<comment type="caution">
    <text evidence="2">The sequence shown here is derived from an EMBL/GenBank/DDBJ whole genome shotgun (WGS) entry which is preliminary data.</text>
</comment>
<reference evidence="2 3" key="1">
    <citation type="submission" date="2024-02" db="EMBL/GenBank/DDBJ databases">
        <title>de novo genome assembly of Solanum bulbocastanum strain 11H21.</title>
        <authorList>
            <person name="Hosaka A.J."/>
        </authorList>
    </citation>
    <scope>NUCLEOTIDE SEQUENCE [LARGE SCALE GENOMIC DNA]</scope>
    <source>
        <tissue evidence="2">Young leaves</tissue>
    </source>
</reference>
<keyword evidence="3" id="KW-1185">Reference proteome</keyword>
<evidence type="ECO:0000256" key="1">
    <source>
        <dbReference type="SAM" id="MobiDB-lite"/>
    </source>
</evidence>
<protein>
    <submittedName>
        <fullName evidence="2">Uncharacterized protein</fullName>
    </submittedName>
</protein>
<name>A0AAN8UAR2_SOLBU</name>
<dbReference type="AlphaFoldDB" id="A0AAN8UAR2"/>
<dbReference type="Proteomes" id="UP001371456">
    <property type="component" value="Unassembled WGS sequence"/>
</dbReference>
<evidence type="ECO:0000313" key="2">
    <source>
        <dbReference type="EMBL" id="KAK6805358.1"/>
    </source>
</evidence>